<sequence length="355" mass="36874">MKIFRSRGLVVATVALAALLAGCSGGSQPGTSSEPGSDSGGKPSVGVAEINLSLPFFVQMEEASQAIAKDYGVDVTWQSADGSIEKQISSIESFVAQGKDVILIDPINADAIVDVVNKASDAGVKVITMGNKVGGEQNFNTLYPDHDNWVQSARVIGNAVGGKGKVLFLIGAVGNYVSDTRQKAFEETMAAEFPDIEVITQPTDFDSSKAGSVTQTVISNNPDLAAVASISDGLTLPAIKVVEQANLDIPFVSNDGDAAIFPYIDSGRVLTDVITGSYRVGAWNTAVAARLATGASFDNDLFMPTYTIAAEKGAQAVKDAGLDVATITTEEATKLATDYVAEFGKAKSDGDMTVG</sequence>
<dbReference type="STRING" id="1332264.BW730_13955"/>
<dbReference type="OrthoDB" id="9813037at2"/>
<feature type="domain" description="Periplasmic binding protein" evidence="5">
    <location>
        <begin position="52"/>
        <end position="295"/>
    </location>
</feature>
<reference evidence="7" key="1">
    <citation type="submission" date="2017-02" db="EMBL/GenBank/DDBJ databases">
        <title>Tessaracoccus aquaemaris sp. nov., isolated from the intestine of a Korean rockfish, Sebastes schlegelii, in a marine aquaculture pond.</title>
        <authorList>
            <person name="Tak E.J."/>
            <person name="Bae J.-W."/>
        </authorList>
    </citation>
    <scope>NUCLEOTIDE SEQUENCE [LARGE SCALE GENOMIC DNA]</scope>
    <source>
        <strain evidence="7">NSG39</strain>
    </source>
</reference>
<dbReference type="Proteomes" id="UP000188145">
    <property type="component" value="Chromosome"/>
</dbReference>
<evidence type="ECO:0000256" key="4">
    <source>
        <dbReference type="SAM" id="SignalP"/>
    </source>
</evidence>
<protein>
    <recommendedName>
        <fullName evidence="5">Periplasmic binding protein domain-containing protein</fullName>
    </recommendedName>
</protein>
<name>A0A1Q2CQQ2_9ACTN</name>
<dbReference type="InterPro" id="IPR025997">
    <property type="entry name" value="SBP_2_dom"/>
</dbReference>
<proteinExistence type="inferred from homology"/>
<evidence type="ECO:0000256" key="2">
    <source>
        <dbReference type="ARBA" id="ARBA00007639"/>
    </source>
</evidence>
<dbReference type="RefSeq" id="WP_077686780.1">
    <property type="nucleotide sequence ID" value="NZ_CP019606.1"/>
</dbReference>
<evidence type="ECO:0000313" key="6">
    <source>
        <dbReference type="EMBL" id="AQP48446.1"/>
    </source>
</evidence>
<dbReference type="Pfam" id="PF13407">
    <property type="entry name" value="Peripla_BP_4"/>
    <property type="match status" value="1"/>
</dbReference>
<dbReference type="GO" id="GO:0030313">
    <property type="term" value="C:cell envelope"/>
    <property type="evidence" value="ECO:0007669"/>
    <property type="project" value="UniProtKB-SubCell"/>
</dbReference>
<evidence type="ECO:0000313" key="7">
    <source>
        <dbReference type="Proteomes" id="UP000188145"/>
    </source>
</evidence>
<dbReference type="GO" id="GO:0030246">
    <property type="term" value="F:carbohydrate binding"/>
    <property type="evidence" value="ECO:0007669"/>
    <property type="project" value="UniProtKB-ARBA"/>
</dbReference>
<dbReference type="CDD" id="cd01536">
    <property type="entry name" value="PBP1_ABC_sugar_binding-like"/>
    <property type="match status" value="1"/>
</dbReference>
<evidence type="ECO:0000259" key="5">
    <source>
        <dbReference type="Pfam" id="PF13407"/>
    </source>
</evidence>
<keyword evidence="7" id="KW-1185">Reference proteome</keyword>
<keyword evidence="3 4" id="KW-0732">Signal</keyword>
<comment type="similarity">
    <text evidence="2">Belongs to the bacterial solute-binding protein 2 family.</text>
</comment>
<dbReference type="PROSITE" id="PS51257">
    <property type="entry name" value="PROKAR_LIPOPROTEIN"/>
    <property type="match status" value="1"/>
</dbReference>
<accession>A0A1Q2CQQ2</accession>
<dbReference type="EMBL" id="CP019606">
    <property type="protein sequence ID" value="AQP48446.1"/>
    <property type="molecule type" value="Genomic_DNA"/>
</dbReference>
<organism evidence="6 7">
    <name type="scientific">Tessaracoccus aquimaris</name>
    <dbReference type="NCBI Taxonomy" id="1332264"/>
    <lineage>
        <taxon>Bacteria</taxon>
        <taxon>Bacillati</taxon>
        <taxon>Actinomycetota</taxon>
        <taxon>Actinomycetes</taxon>
        <taxon>Propionibacteriales</taxon>
        <taxon>Propionibacteriaceae</taxon>
        <taxon>Tessaracoccus</taxon>
    </lineage>
</organism>
<dbReference type="PANTHER" id="PTHR46847">
    <property type="entry name" value="D-ALLOSE-BINDING PERIPLASMIC PROTEIN-RELATED"/>
    <property type="match status" value="1"/>
</dbReference>
<gene>
    <name evidence="6" type="ORF">BW730_13955</name>
</gene>
<evidence type="ECO:0000256" key="3">
    <source>
        <dbReference type="ARBA" id="ARBA00022729"/>
    </source>
</evidence>
<dbReference type="KEGG" id="tes:BW730_13955"/>
<dbReference type="InterPro" id="IPR028082">
    <property type="entry name" value="Peripla_BP_I"/>
</dbReference>
<feature type="chain" id="PRO_5039004427" description="Periplasmic binding protein domain-containing protein" evidence="4">
    <location>
        <begin position="18"/>
        <end position="355"/>
    </location>
</feature>
<evidence type="ECO:0000256" key="1">
    <source>
        <dbReference type="ARBA" id="ARBA00004196"/>
    </source>
</evidence>
<comment type="subcellular location">
    <subcellularLocation>
        <location evidence="1">Cell envelope</location>
    </subcellularLocation>
</comment>
<feature type="signal peptide" evidence="4">
    <location>
        <begin position="1"/>
        <end position="17"/>
    </location>
</feature>
<dbReference type="AlphaFoldDB" id="A0A1Q2CQQ2"/>
<dbReference type="SUPFAM" id="SSF53822">
    <property type="entry name" value="Periplasmic binding protein-like I"/>
    <property type="match status" value="1"/>
</dbReference>
<dbReference type="PANTHER" id="PTHR46847:SF1">
    <property type="entry name" value="D-ALLOSE-BINDING PERIPLASMIC PROTEIN-RELATED"/>
    <property type="match status" value="1"/>
</dbReference>
<dbReference type="Gene3D" id="3.40.50.2300">
    <property type="match status" value="2"/>
</dbReference>